<dbReference type="AlphaFoldDB" id="A0A6L2L0D8"/>
<dbReference type="EMBL" id="BKCJ010003203">
    <property type="protein sequence ID" value="GEU53634.1"/>
    <property type="molecule type" value="Genomic_DNA"/>
</dbReference>
<gene>
    <name evidence="2" type="ORF">Tci_025612</name>
</gene>
<comment type="caution">
    <text evidence="2">The sequence shown here is derived from an EMBL/GenBank/DDBJ whole genome shotgun (WGS) entry which is preliminary data.</text>
</comment>
<feature type="compositionally biased region" description="Basic and acidic residues" evidence="1">
    <location>
        <begin position="176"/>
        <end position="190"/>
    </location>
</feature>
<name>A0A6L2L0D8_TANCI</name>
<evidence type="ECO:0000256" key="1">
    <source>
        <dbReference type="SAM" id="MobiDB-lite"/>
    </source>
</evidence>
<proteinExistence type="predicted"/>
<evidence type="ECO:0000313" key="2">
    <source>
        <dbReference type="EMBL" id="GEU53634.1"/>
    </source>
</evidence>
<sequence length="190" mass="22560">MAALCFGNFTLDEETALRLQVEFDEDEQRLTRERTEKELEANIALIEIWDDVQATIDADYPMEERLQVEEQQELTDEEKATLFMQLLEKRRKFFAAKKVEEKRNKPPTQAQQRKIMCTYLKNMEGKKLKDLKNKSFDYIQNMFDRDFKRVNIFVDFKTELVGCSLKRAGEELTQESAKKQKVEDEKNNRA</sequence>
<feature type="region of interest" description="Disordered" evidence="1">
    <location>
        <begin position="171"/>
        <end position="190"/>
    </location>
</feature>
<accession>A0A6L2L0D8</accession>
<organism evidence="2">
    <name type="scientific">Tanacetum cinerariifolium</name>
    <name type="common">Dalmatian daisy</name>
    <name type="synonym">Chrysanthemum cinerariifolium</name>
    <dbReference type="NCBI Taxonomy" id="118510"/>
    <lineage>
        <taxon>Eukaryota</taxon>
        <taxon>Viridiplantae</taxon>
        <taxon>Streptophyta</taxon>
        <taxon>Embryophyta</taxon>
        <taxon>Tracheophyta</taxon>
        <taxon>Spermatophyta</taxon>
        <taxon>Magnoliopsida</taxon>
        <taxon>eudicotyledons</taxon>
        <taxon>Gunneridae</taxon>
        <taxon>Pentapetalae</taxon>
        <taxon>asterids</taxon>
        <taxon>campanulids</taxon>
        <taxon>Asterales</taxon>
        <taxon>Asteraceae</taxon>
        <taxon>Asteroideae</taxon>
        <taxon>Anthemideae</taxon>
        <taxon>Anthemidinae</taxon>
        <taxon>Tanacetum</taxon>
    </lineage>
</organism>
<reference evidence="2" key="1">
    <citation type="journal article" date="2019" name="Sci. Rep.">
        <title>Draft genome of Tanacetum cinerariifolium, the natural source of mosquito coil.</title>
        <authorList>
            <person name="Yamashiro T."/>
            <person name="Shiraishi A."/>
            <person name="Satake H."/>
            <person name="Nakayama K."/>
        </authorList>
    </citation>
    <scope>NUCLEOTIDE SEQUENCE</scope>
</reference>
<protein>
    <submittedName>
        <fullName evidence="2">Uncharacterized protein</fullName>
    </submittedName>
</protein>